<feature type="domain" description="Helicase ATP-binding" evidence="10">
    <location>
        <begin position="255"/>
        <end position="419"/>
    </location>
</feature>
<evidence type="ECO:0000256" key="2">
    <source>
        <dbReference type="ARBA" id="ARBA00022664"/>
    </source>
</evidence>
<dbReference type="InterPro" id="IPR014001">
    <property type="entry name" value="Helicase_ATP-bd"/>
</dbReference>
<comment type="catalytic activity">
    <reaction evidence="8">
        <text>ATP + H2O = ADP + phosphate + H(+)</text>
        <dbReference type="Rhea" id="RHEA:13065"/>
        <dbReference type="ChEBI" id="CHEBI:15377"/>
        <dbReference type="ChEBI" id="CHEBI:15378"/>
        <dbReference type="ChEBI" id="CHEBI:30616"/>
        <dbReference type="ChEBI" id="CHEBI:43474"/>
        <dbReference type="ChEBI" id="CHEBI:456216"/>
        <dbReference type="EC" id="3.6.4.13"/>
    </reaction>
</comment>
<feature type="domain" description="Helicase C-terminal" evidence="11">
    <location>
        <begin position="444"/>
        <end position="617"/>
    </location>
</feature>
<keyword evidence="2" id="KW-0507">mRNA processing</keyword>
<dbReference type="FunFam" id="1.20.120.1080:FF:000001">
    <property type="entry name" value="Pre-mRNA-splicing factor ATP-dependent RNA helicase"/>
    <property type="match status" value="1"/>
</dbReference>
<dbReference type="InterPro" id="IPR007502">
    <property type="entry name" value="Helicase-assoc_dom"/>
</dbReference>
<name>A0A7E5VG97_TRINI</name>
<dbReference type="KEGG" id="tnl:113493468"/>
<evidence type="ECO:0000256" key="7">
    <source>
        <dbReference type="ARBA" id="ARBA00023187"/>
    </source>
</evidence>
<dbReference type="PROSITE" id="PS00690">
    <property type="entry name" value="DEAH_ATP_HELICASE"/>
    <property type="match status" value="1"/>
</dbReference>
<dbReference type="InterPro" id="IPR001650">
    <property type="entry name" value="Helicase_C-like"/>
</dbReference>
<dbReference type="PROSITE" id="PS51194">
    <property type="entry name" value="HELICASE_CTER"/>
    <property type="match status" value="1"/>
</dbReference>
<dbReference type="OrthoDB" id="10253254at2759"/>
<dbReference type="SMART" id="SM00487">
    <property type="entry name" value="DEXDc"/>
    <property type="match status" value="1"/>
</dbReference>
<keyword evidence="7" id="KW-0508">mRNA splicing</keyword>
<dbReference type="InterPro" id="IPR011709">
    <property type="entry name" value="DEAD-box_helicase_OB_fold"/>
</dbReference>
<dbReference type="Pfam" id="PF07717">
    <property type="entry name" value="OB_NTP_bind"/>
    <property type="match status" value="1"/>
</dbReference>
<evidence type="ECO:0000259" key="10">
    <source>
        <dbReference type="PROSITE" id="PS51192"/>
    </source>
</evidence>
<organism evidence="12 13">
    <name type="scientific">Trichoplusia ni</name>
    <name type="common">Cabbage looper</name>
    <dbReference type="NCBI Taxonomy" id="7111"/>
    <lineage>
        <taxon>Eukaryota</taxon>
        <taxon>Metazoa</taxon>
        <taxon>Ecdysozoa</taxon>
        <taxon>Arthropoda</taxon>
        <taxon>Hexapoda</taxon>
        <taxon>Insecta</taxon>
        <taxon>Pterygota</taxon>
        <taxon>Neoptera</taxon>
        <taxon>Endopterygota</taxon>
        <taxon>Lepidoptera</taxon>
        <taxon>Glossata</taxon>
        <taxon>Ditrysia</taxon>
        <taxon>Noctuoidea</taxon>
        <taxon>Noctuidae</taxon>
        <taxon>Plusiinae</taxon>
        <taxon>Trichoplusia</taxon>
    </lineage>
</organism>
<dbReference type="SUPFAM" id="SSF52540">
    <property type="entry name" value="P-loop containing nucleoside triphosphate hydrolases"/>
    <property type="match status" value="1"/>
</dbReference>
<dbReference type="Proteomes" id="UP000322000">
    <property type="component" value="Chromosome 4"/>
</dbReference>
<dbReference type="InterPro" id="IPR048333">
    <property type="entry name" value="HA2_WH"/>
</dbReference>
<evidence type="ECO:0000256" key="9">
    <source>
        <dbReference type="SAM" id="MobiDB-lite"/>
    </source>
</evidence>
<evidence type="ECO:0000256" key="6">
    <source>
        <dbReference type="ARBA" id="ARBA00022840"/>
    </source>
</evidence>
<dbReference type="Pfam" id="PF04408">
    <property type="entry name" value="WHD_HA2"/>
    <property type="match status" value="1"/>
</dbReference>
<keyword evidence="6" id="KW-0067">ATP-binding</keyword>
<evidence type="ECO:0000256" key="5">
    <source>
        <dbReference type="ARBA" id="ARBA00022806"/>
    </source>
</evidence>
<dbReference type="GO" id="GO:0003724">
    <property type="term" value="F:RNA helicase activity"/>
    <property type="evidence" value="ECO:0007669"/>
    <property type="project" value="UniProtKB-EC"/>
</dbReference>
<dbReference type="PROSITE" id="PS51192">
    <property type="entry name" value="HELICASE_ATP_BIND_1"/>
    <property type="match status" value="1"/>
</dbReference>
<dbReference type="SMART" id="SM00490">
    <property type="entry name" value="HELICc"/>
    <property type="match status" value="1"/>
</dbReference>
<dbReference type="FunFam" id="3.40.50.300:FF:000007">
    <property type="entry name" value="Pre-mRNA-splicing factor ATP-dependent RNA helicase"/>
    <property type="match status" value="1"/>
</dbReference>
<dbReference type="InterPro" id="IPR002464">
    <property type="entry name" value="DNA/RNA_helicase_DEAH_CS"/>
</dbReference>
<dbReference type="SMART" id="SM00847">
    <property type="entry name" value="HA2"/>
    <property type="match status" value="1"/>
</dbReference>
<dbReference type="Pfam" id="PF21010">
    <property type="entry name" value="HA2_C"/>
    <property type="match status" value="1"/>
</dbReference>
<dbReference type="GO" id="GO:0006397">
    <property type="term" value="P:mRNA processing"/>
    <property type="evidence" value="ECO:0007669"/>
    <property type="project" value="UniProtKB-KW"/>
</dbReference>
<reference evidence="13" key="1">
    <citation type="submission" date="2025-08" db="UniProtKB">
        <authorList>
            <consortium name="RefSeq"/>
        </authorList>
    </citation>
    <scope>IDENTIFICATION</scope>
</reference>
<evidence type="ECO:0000313" key="12">
    <source>
        <dbReference type="Proteomes" id="UP000322000"/>
    </source>
</evidence>
<dbReference type="InterPro" id="IPR027417">
    <property type="entry name" value="P-loop_NTPase"/>
</dbReference>
<evidence type="ECO:0000256" key="4">
    <source>
        <dbReference type="ARBA" id="ARBA00022801"/>
    </source>
</evidence>
<proteinExistence type="predicted"/>
<dbReference type="FunCoup" id="A0A7E5VG97">
    <property type="interactions" value="1247"/>
</dbReference>
<dbReference type="CDD" id="cd18791">
    <property type="entry name" value="SF2_C_RHA"/>
    <property type="match status" value="1"/>
</dbReference>
<dbReference type="PANTHER" id="PTHR18934:SF83">
    <property type="entry name" value="PRE-MRNA-SPLICING FACTOR ATP-DEPENDENT RNA HELICASE DHX16"/>
    <property type="match status" value="1"/>
</dbReference>
<keyword evidence="5 13" id="KW-0347">Helicase</keyword>
<dbReference type="AlphaFoldDB" id="A0A7E5VG97"/>
<keyword evidence="4" id="KW-0378">Hydrolase</keyword>
<dbReference type="GO" id="GO:0071013">
    <property type="term" value="C:catalytic step 2 spliceosome"/>
    <property type="evidence" value="ECO:0007669"/>
    <property type="project" value="TreeGrafter"/>
</dbReference>
<dbReference type="GO" id="GO:0003723">
    <property type="term" value="F:RNA binding"/>
    <property type="evidence" value="ECO:0007669"/>
    <property type="project" value="TreeGrafter"/>
</dbReference>
<evidence type="ECO:0000256" key="3">
    <source>
        <dbReference type="ARBA" id="ARBA00022741"/>
    </source>
</evidence>
<keyword evidence="3" id="KW-0547">Nucleotide-binding</keyword>
<evidence type="ECO:0000313" key="13">
    <source>
        <dbReference type="RefSeq" id="XP_026727266.1"/>
    </source>
</evidence>
<dbReference type="Pfam" id="PF00271">
    <property type="entry name" value="Helicase_C"/>
    <property type="match status" value="1"/>
</dbReference>
<dbReference type="EC" id="3.6.4.13" evidence="1"/>
<feature type="region of interest" description="Disordered" evidence="9">
    <location>
        <begin position="1"/>
        <end position="23"/>
    </location>
</feature>
<dbReference type="GO" id="GO:0016787">
    <property type="term" value="F:hydrolase activity"/>
    <property type="evidence" value="ECO:0007669"/>
    <property type="project" value="UniProtKB-KW"/>
</dbReference>
<dbReference type="GO" id="GO:0008380">
    <property type="term" value="P:RNA splicing"/>
    <property type="evidence" value="ECO:0007669"/>
    <property type="project" value="UniProtKB-KW"/>
</dbReference>
<dbReference type="PANTHER" id="PTHR18934">
    <property type="entry name" value="ATP-DEPENDENT RNA HELICASE"/>
    <property type="match status" value="1"/>
</dbReference>
<keyword evidence="12" id="KW-1185">Reference proteome</keyword>
<protein>
    <recommendedName>
        <fullName evidence="1">RNA helicase</fullName>
        <ecNumber evidence="1">3.6.4.13</ecNumber>
    </recommendedName>
</protein>
<dbReference type="CDD" id="cd17974">
    <property type="entry name" value="DEXHc_DHX16"/>
    <property type="match status" value="1"/>
</dbReference>
<dbReference type="InParanoid" id="A0A7E5VG97"/>
<evidence type="ECO:0000256" key="8">
    <source>
        <dbReference type="ARBA" id="ARBA00047984"/>
    </source>
</evidence>
<evidence type="ECO:0000259" key="11">
    <source>
        <dbReference type="PROSITE" id="PS51194"/>
    </source>
</evidence>
<dbReference type="Pfam" id="PF00270">
    <property type="entry name" value="DEAD"/>
    <property type="match status" value="1"/>
</dbReference>
<gene>
    <name evidence="13" type="primary">LOC113493468</name>
</gene>
<dbReference type="Gene3D" id="3.40.50.300">
    <property type="entry name" value="P-loop containing nucleotide triphosphate hydrolases"/>
    <property type="match status" value="2"/>
</dbReference>
<dbReference type="RefSeq" id="XP_026727266.1">
    <property type="nucleotide sequence ID" value="XM_026871465.1"/>
</dbReference>
<dbReference type="Gene3D" id="1.20.120.1080">
    <property type="match status" value="1"/>
</dbReference>
<dbReference type="GeneID" id="113493468"/>
<dbReference type="GO" id="GO:0003006">
    <property type="term" value="P:developmental process involved in reproduction"/>
    <property type="evidence" value="ECO:0007669"/>
    <property type="project" value="UniProtKB-ARBA"/>
</dbReference>
<dbReference type="GO" id="GO:0005524">
    <property type="term" value="F:ATP binding"/>
    <property type="evidence" value="ECO:0007669"/>
    <property type="project" value="UniProtKB-KW"/>
</dbReference>
<sequence length="886" mass="102148">MDKSSKRRYSSSSADSTEENRLKDLKERDEFSKRLKRRDEEKVKKVTEASSKRSYEEAAKRLKLEAEDREKILPKLRIHSRRKYLEKRKDDKVIELEADIADDEYLFDESSLTKRERLEREHKKTILKLAKEHEKARELENVQRYHMPQDLGKDAKGEYVEVDETEKLPHSEQQKWEQEQIKSAFFKFGAKDAKSQDNEYDLLLDEQIDFIQALQLEGNKEKKEEVEKSEHQKIRMSIEETKKSLPVYPFKKSLIEAITNYQILIVEGETGSGKTTQIPQYLHEAGFTDDGKKIGCTQPRRVAAMSVSARVAQEMNVKLGNEVGYSIRFEDCTSDRTVIKYMTDGTLHREFLSEPDLASYSVMIIDEAHERTLHTDILFGLVKDITRFRPDLKLLISSATLDAEKFSTFFDDAPIFRIPGRRFPVDIYYTKAPEADYVDACVVSILQIHATQPLGDILVFLTGQEEIETCFEMLQERTKRIGKKLKELIILPVYANLPSDMQAKIFEQTPEGARKVVLATNIAETSLTIDNIIYVIDPGFAKQNNFNSKTGMESLMVVPISKASANQRAGRAGRVAPGKCFRLYTAWAYKYELEDNTIPEIQRINLGNAVLTLKALGINDLIHFDFLDPPPHETLVLALEQLYALGALNHHGELTKAGRRMAEFPTDPMLAKMLLASEKYKCSEEIVTIAAMLSVNSSVFYRPKDKIIHADTARKNFFHPHGDHLTLMNVYNQWVGSEFSVQWCYENFIQYRSMKRARDVREQLAGLMERVEIDMVSSLSDDTNIRKAITAGYFYHIAKFSKGGHYKTVKHNQTVMIHPNSALFEELPRWVIYHELVFTSKEFMRQVTEIESKWLLEVAPHYYKAKELEDSTNKKMPKTVGKSSNR</sequence>
<dbReference type="InterPro" id="IPR011545">
    <property type="entry name" value="DEAD/DEAH_box_helicase_dom"/>
</dbReference>
<evidence type="ECO:0000256" key="1">
    <source>
        <dbReference type="ARBA" id="ARBA00012552"/>
    </source>
</evidence>
<accession>A0A7E5VG97</accession>
<feature type="region of interest" description="Disordered" evidence="9">
    <location>
        <begin position="37"/>
        <end position="58"/>
    </location>
</feature>
<dbReference type="FunFam" id="3.40.50.300:FF:000594">
    <property type="entry name" value="Pre-mRNA-splicing factor ATP-dependent RNA helicase"/>
    <property type="match status" value="1"/>
</dbReference>